<reference evidence="2 3" key="1">
    <citation type="journal article" date="2020" name="Int. J. Med. Microbiol.">
        <title>Discovery of Paenibacillus larvae ERIC V: Phenotypic and genomic comparison to genotypes ERIC I-IV reveal different inventories of virulence factors which correlate with epidemiological prevalences of American Foulbrood.</title>
        <authorList>
            <person name="Beims H."/>
            <person name="Bunk B."/>
            <person name="Erler S."/>
            <person name="Mohr K.I."/>
            <person name="Sproer C."/>
            <person name="Pradella S."/>
            <person name="Gunther G."/>
            <person name="Rohde M."/>
            <person name="von der Ohe W."/>
            <person name="Steinert M."/>
        </authorList>
    </citation>
    <scope>NUCLEOTIDE SEQUENCE [LARGE SCALE GENOMIC DNA]</scope>
    <source>
        <strain evidence="2">Eric_V</strain>
        <plasmid evidence="2">unnamed1</plasmid>
    </source>
</reference>
<gene>
    <name evidence="2" type="ORF">ERICV_05020</name>
</gene>
<evidence type="ECO:0000259" key="1">
    <source>
        <dbReference type="Pfam" id="PF07659"/>
    </source>
</evidence>
<evidence type="ECO:0000313" key="2">
    <source>
        <dbReference type="EMBL" id="QHZ54004.1"/>
    </source>
</evidence>
<protein>
    <recommendedName>
        <fullName evidence="1">Nucleotide modification associated domain-containing protein</fullName>
    </recommendedName>
</protein>
<evidence type="ECO:0000313" key="3">
    <source>
        <dbReference type="Proteomes" id="UP000464330"/>
    </source>
</evidence>
<sequence>MICKQKENKRIYFNDVLADIMINLSDILIAKNTDYGDSYDKRIEEYGHVALLIRLEDKLERLKTLYKKGSHEVNETIDDTLKDLAGYCILELVRKNRFIQTG</sequence>
<keyword evidence="2" id="KW-0614">Plasmid</keyword>
<dbReference type="RefSeq" id="WP_237089841.1">
    <property type="nucleotide sequence ID" value="NZ_CP019718.1"/>
</dbReference>
<dbReference type="EMBL" id="CP019718">
    <property type="protein sequence ID" value="QHZ54004.1"/>
    <property type="molecule type" value="Genomic_DNA"/>
</dbReference>
<geneLocation type="plasmid" evidence="2 3">
    <name>unnamed1</name>
</geneLocation>
<organism evidence="2 3">
    <name type="scientific">Paenibacillus larvae subsp. larvae</name>
    <dbReference type="NCBI Taxonomy" id="147375"/>
    <lineage>
        <taxon>Bacteria</taxon>
        <taxon>Bacillati</taxon>
        <taxon>Bacillota</taxon>
        <taxon>Bacilli</taxon>
        <taxon>Bacillales</taxon>
        <taxon>Paenibacillaceae</taxon>
        <taxon>Paenibacillus</taxon>
    </lineage>
</organism>
<feature type="domain" description="Nucleotide modification associated" evidence="1">
    <location>
        <begin position="31"/>
        <end position="93"/>
    </location>
</feature>
<dbReference type="AlphaFoldDB" id="A0A6C0QZ28"/>
<dbReference type="InterPro" id="IPR011630">
    <property type="entry name" value="DUF1599"/>
</dbReference>
<name>A0A6C0QZ28_9BACL</name>
<proteinExistence type="predicted"/>
<dbReference type="Proteomes" id="UP000464330">
    <property type="component" value="Plasmid unnamed1"/>
</dbReference>
<accession>A0A6C0QZ28</accession>
<dbReference type="Pfam" id="PF07659">
    <property type="entry name" value="DUF1599"/>
    <property type="match status" value="1"/>
</dbReference>